<accession>A0AAV5AQK0</accession>
<dbReference type="InterPro" id="IPR002347">
    <property type="entry name" value="SDR_fam"/>
</dbReference>
<protein>
    <submittedName>
        <fullName evidence="2">Uncharacterized protein</fullName>
    </submittedName>
</protein>
<evidence type="ECO:0000313" key="2">
    <source>
        <dbReference type="EMBL" id="GJJ14968.1"/>
    </source>
</evidence>
<dbReference type="InterPro" id="IPR036291">
    <property type="entry name" value="NAD(P)-bd_dom_sf"/>
</dbReference>
<reference evidence="2" key="1">
    <citation type="submission" date="2021-10" db="EMBL/GenBank/DDBJ databases">
        <title>De novo Genome Assembly of Clathrus columnatus (Basidiomycota, Fungi) Using Illumina and Nanopore Sequence Data.</title>
        <authorList>
            <person name="Ogiso-Tanaka E."/>
            <person name="Itagaki H."/>
            <person name="Hosoya T."/>
            <person name="Hosaka K."/>
        </authorList>
    </citation>
    <scope>NUCLEOTIDE SEQUENCE</scope>
    <source>
        <strain evidence="2">MO-923</strain>
    </source>
</reference>
<dbReference type="EMBL" id="BPWL01000010">
    <property type="protein sequence ID" value="GJJ14968.1"/>
    <property type="molecule type" value="Genomic_DNA"/>
</dbReference>
<dbReference type="Gene3D" id="3.40.50.720">
    <property type="entry name" value="NAD(P)-binding Rossmann-like Domain"/>
    <property type="match status" value="1"/>
</dbReference>
<evidence type="ECO:0000256" key="1">
    <source>
        <dbReference type="ARBA" id="ARBA00006484"/>
    </source>
</evidence>
<dbReference type="Proteomes" id="UP001050691">
    <property type="component" value="Unassembled WGS sequence"/>
</dbReference>
<gene>
    <name evidence="2" type="ORF">Clacol_009238</name>
</gene>
<comment type="similarity">
    <text evidence="1">Belongs to the short-chain dehydrogenases/reductases (SDR) family.</text>
</comment>
<keyword evidence="3" id="KW-1185">Reference proteome</keyword>
<comment type="caution">
    <text evidence="2">The sequence shown here is derived from an EMBL/GenBank/DDBJ whole genome shotgun (WGS) entry which is preliminary data.</text>
</comment>
<organism evidence="2 3">
    <name type="scientific">Clathrus columnatus</name>
    <dbReference type="NCBI Taxonomy" id="1419009"/>
    <lineage>
        <taxon>Eukaryota</taxon>
        <taxon>Fungi</taxon>
        <taxon>Dikarya</taxon>
        <taxon>Basidiomycota</taxon>
        <taxon>Agaricomycotina</taxon>
        <taxon>Agaricomycetes</taxon>
        <taxon>Phallomycetidae</taxon>
        <taxon>Phallales</taxon>
        <taxon>Clathraceae</taxon>
        <taxon>Clathrus</taxon>
    </lineage>
</organism>
<dbReference type="SUPFAM" id="SSF51735">
    <property type="entry name" value="NAD(P)-binding Rossmann-fold domains"/>
    <property type="match status" value="1"/>
</dbReference>
<dbReference type="GO" id="GO:0005737">
    <property type="term" value="C:cytoplasm"/>
    <property type="evidence" value="ECO:0007669"/>
    <property type="project" value="TreeGrafter"/>
</dbReference>
<evidence type="ECO:0000313" key="3">
    <source>
        <dbReference type="Proteomes" id="UP001050691"/>
    </source>
</evidence>
<dbReference type="InterPro" id="IPR051468">
    <property type="entry name" value="Fungal_SecMetab_SDRs"/>
</dbReference>
<sequence>MSTWFITGASRGIGQEFVRQLLGRGDTVFAAVRTLASAKIQLQEYEKLSPGKLHLIQLDVSDMTSISVAAQSVKQSLKVLKLNLIKVSVSTRYETE</sequence>
<dbReference type="Pfam" id="PF00106">
    <property type="entry name" value="adh_short"/>
    <property type="match status" value="1"/>
</dbReference>
<dbReference type="PANTHER" id="PTHR43544:SF12">
    <property type="entry name" value="NAD(P)-BINDING ROSSMANN-FOLD SUPERFAMILY PROTEIN"/>
    <property type="match status" value="1"/>
</dbReference>
<dbReference type="GO" id="GO:0016491">
    <property type="term" value="F:oxidoreductase activity"/>
    <property type="evidence" value="ECO:0007669"/>
    <property type="project" value="TreeGrafter"/>
</dbReference>
<dbReference type="AlphaFoldDB" id="A0AAV5AQK0"/>
<dbReference type="PANTHER" id="PTHR43544">
    <property type="entry name" value="SHORT-CHAIN DEHYDROGENASE/REDUCTASE"/>
    <property type="match status" value="1"/>
</dbReference>
<name>A0AAV5AQK0_9AGAM</name>
<proteinExistence type="inferred from homology"/>